<dbReference type="Gene3D" id="3.50.50.60">
    <property type="entry name" value="FAD/NAD(P)-binding domain"/>
    <property type="match status" value="1"/>
</dbReference>
<reference evidence="2 3" key="1">
    <citation type="submission" date="2018-04" db="EMBL/GenBank/DDBJ databases">
        <title>Genomic Encyclopedia of Archaeal and Bacterial Type Strains, Phase II (KMG-II): from individual species to whole genera.</title>
        <authorList>
            <person name="Goeker M."/>
        </authorList>
    </citation>
    <scope>NUCLEOTIDE SEQUENCE [LARGE SCALE GENOMIC DNA]</scope>
    <source>
        <strain evidence="2 3">DSM 25731</strain>
    </source>
</reference>
<gene>
    <name evidence="2" type="ORF">C8N46_112104</name>
</gene>
<organism evidence="2 3">
    <name type="scientific">Kordia periserrulae</name>
    <dbReference type="NCBI Taxonomy" id="701523"/>
    <lineage>
        <taxon>Bacteria</taxon>
        <taxon>Pseudomonadati</taxon>
        <taxon>Bacteroidota</taxon>
        <taxon>Flavobacteriia</taxon>
        <taxon>Flavobacteriales</taxon>
        <taxon>Flavobacteriaceae</taxon>
        <taxon>Kordia</taxon>
    </lineage>
</organism>
<evidence type="ECO:0000313" key="2">
    <source>
        <dbReference type="EMBL" id="PTX58796.1"/>
    </source>
</evidence>
<dbReference type="Pfam" id="PF01593">
    <property type="entry name" value="Amino_oxidase"/>
    <property type="match status" value="1"/>
</dbReference>
<evidence type="ECO:0000313" key="3">
    <source>
        <dbReference type="Proteomes" id="UP000244090"/>
    </source>
</evidence>
<accession>A0A2T6BRX7</accession>
<dbReference type="SUPFAM" id="SSF51905">
    <property type="entry name" value="FAD/NAD(P)-binding domain"/>
    <property type="match status" value="1"/>
</dbReference>
<comment type="caution">
    <text evidence="2">The sequence shown here is derived from an EMBL/GenBank/DDBJ whole genome shotgun (WGS) entry which is preliminary data.</text>
</comment>
<sequence length="447" mass="49520">MAEIAFVVVLSYFYSDFINIFMEKEAYKIYIVGAGISGLIAAKVLEDNGYHPEIIEATERVGGRVKTDIVNGYQLDHGFQVLLTSYPAAKKYLDYDALSLQKFLPGAAIFTEGTQKTIGDPLRNLSLFFPTLFSGIGNFSDKLKVLKLNKHLKKKSLDEIFSQPETTTLAHLQKLGFSEEMISKFFKPFFSGIFLEPNLATSNRMFEFVYKMFGDGHAALPKAGIEAIPKQLASKLQHTKFHFNTRVKAVEDGKITLENGTILKSHFTIVATEASSLISNLKSQEIAWKSCETLFFETSKRTISKPLIGLAADNTLLINNIFFHNSLPTASTGAKELLSVTIVKPHNLSEAFLIQKVQEELQHYCGIMDCTFLKKYAIPKALPNLQQLQYSMSPSETRLTTQVFLAGDVQLNGSLNAAMLSGEAAALGVIEALGSVVNPEHLKSEYT</sequence>
<dbReference type="EMBL" id="QBKT01000012">
    <property type="protein sequence ID" value="PTX58796.1"/>
    <property type="molecule type" value="Genomic_DNA"/>
</dbReference>
<protein>
    <submittedName>
        <fullName evidence="2">Flavin-dependent amine oxidoreductase</fullName>
    </submittedName>
</protein>
<evidence type="ECO:0000259" key="1">
    <source>
        <dbReference type="Pfam" id="PF01593"/>
    </source>
</evidence>
<dbReference type="GO" id="GO:0016491">
    <property type="term" value="F:oxidoreductase activity"/>
    <property type="evidence" value="ECO:0007669"/>
    <property type="project" value="InterPro"/>
</dbReference>
<proteinExistence type="predicted"/>
<keyword evidence="3" id="KW-1185">Reference proteome</keyword>
<dbReference type="AlphaFoldDB" id="A0A2T6BRX7"/>
<dbReference type="PANTHER" id="PTHR42841">
    <property type="entry name" value="AMINE OXIDASE"/>
    <property type="match status" value="1"/>
</dbReference>
<name>A0A2T6BRX7_9FLAO</name>
<dbReference type="InterPro" id="IPR002937">
    <property type="entry name" value="Amino_oxidase"/>
</dbReference>
<feature type="domain" description="Amine oxidase" evidence="1">
    <location>
        <begin position="36"/>
        <end position="426"/>
    </location>
</feature>
<dbReference type="InterPro" id="IPR036188">
    <property type="entry name" value="FAD/NAD-bd_sf"/>
</dbReference>
<dbReference type="Proteomes" id="UP000244090">
    <property type="component" value="Unassembled WGS sequence"/>
</dbReference>